<keyword evidence="6" id="KW-1185">Reference proteome</keyword>
<dbReference type="Proteomes" id="UP000015462">
    <property type="component" value="Unassembled WGS sequence"/>
</dbReference>
<feature type="transmembrane region" description="Helical" evidence="3">
    <location>
        <begin position="12"/>
        <end position="28"/>
    </location>
</feature>
<evidence type="ECO:0000256" key="1">
    <source>
        <dbReference type="PROSITE-ProRule" id="PRU00339"/>
    </source>
</evidence>
<comment type="caution">
    <text evidence="5">The sequence shown here is derived from an EMBL/GenBank/DDBJ whole genome shotgun (WGS) entry which is preliminary data.</text>
</comment>
<dbReference type="PROSITE" id="PS50234">
    <property type="entry name" value="VWFA"/>
    <property type="match status" value="1"/>
</dbReference>
<dbReference type="InterPro" id="IPR011990">
    <property type="entry name" value="TPR-like_helical_dom_sf"/>
</dbReference>
<keyword evidence="3" id="KW-0812">Transmembrane</keyword>
<dbReference type="PANTHER" id="PTHR22550">
    <property type="entry name" value="SPORE GERMINATION PROTEIN"/>
    <property type="match status" value="1"/>
</dbReference>
<dbReference type="AlphaFoldDB" id="A0AB33Z305"/>
<evidence type="ECO:0000256" key="2">
    <source>
        <dbReference type="SAM" id="MobiDB-lite"/>
    </source>
</evidence>
<dbReference type="SMART" id="SM00028">
    <property type="entry name" value="TPR"/>
    <property type="match status" value="1"/>
</dbReference>
<accession>A0AB33Z305</accession>
<dbReference type="Pfam" id="PF13519">
    <property type="entry name" value="VWA_2"/>
    <property type="match status" value="1"/>
</dbReference>
<feature type="compositionally biased region" description="Low complexity" evidence="2">
    <location>
        <begin position="457"/>
        <end position="470"/>
    </location>
</feature>
<feature type="domain" description="VWFA" evidence="4">
    <location>
        <begin position="94"/>
        <end position="293"/>
    </location>
</feature>
<feature type="compositionally biased region" description="Basic and acidic residues" evidence="2">
    <location>
        <begin position="522"/>
        <end position="533"/>
    </location>
</feature>
<feature type="repeat" description="TPR" evidence="1">
    <location>
        <begin position="403"/>
        <end position="436"/>
    </location>
</feature>
<sequence>MNWADFHFIRPYFLLALIPALALMFVSVKNTLAKGEWADVCDAALLPFILEDKQSSKSYWVVGALSMAVLLSIFALAGPTWERLETPAFRNDAALVIALDLSQTMNATDIKPSRLVRARYKIADILRQRKDGLTALVVYSADAFTVTPLTSDVATIENQLNALESSLMPRQGKDTQAALTLAVNLLQQAGQKQGNIFLITDGIKQPAKTLEKELGDYVVSILGVGTAAGGPVKQAGGGFLKDNQGNIIIAKLNAKELASLASRSGGHYGTMTADDSDIKAMLSSLERPVLDELANDNNGLIEQWNDRGVWLLLLVLPLAAFGFRKGLLIGLVFIIMPLAENSYAVEWDALWLNKNQQAKQLFEEKKFQQAAEKFTSPEWKAAAQYKAGEYQQAVEQLEGIETAESLYNKGNSLAKSGQLNEAKQAYEQSLKLNLDNEDALHNLKLIEEAQNKSQPKGDQGQDNQQEGEGNSKNAEQADQPSNTQPADNKDGSSNESKEAAQDQAAESSTSANQESSAENTEEESRPNDSKEVGEQQQAATAELSDEEQQAAEQWLKRIQDDPAALLKRKFKYQYGQRQLQR</sequence>
<evidence type="ECO:0000313" key="6">
    <source>
        <dbReference type="Proteomes" id="UP000015462"/>
    </source>
</evidence>
<evidence type="ECO:0000313" key="5">
    <source>
        <dbReference type="EMBL" id="EPD13836.1"/>
    </source>
</evidence>
<keyword evidence="3" id="KW-0472">Membrane</keyword>
<dbReference type="SUPFAM" id="SSF53300">
    <property type="entry name" value="vWA-like"/>
    <property type="match status" value="1"/>
</dbReference>
<dbReference type="Gene3D" id="1.25.40.10">
    <property type="entry name" value="Tetratricopeptide repeat domain"/>
    <property type="match status" value="1"/>
</dbReference>
<feature type="transmembrane region" description="Helical" evidence="3">
    <location>
        <begin position="58"/>
        <end position="77"/>
    </location>
</feature>
<dbReference type="InterPro" id="IPR002035">
    <property type="entry name" value="VWF_A"/>
</dbReference>
<organism evidence="5 6">
    <name type="scientific">Cycloclasticus pugetii</name>
    <dbReference type="NCBI Taxonomy" id="34068"/>
    <lineage>
        <taxon>Bacteria</taxon>
        <taxon>Pseudomonadati</taxon>
        <taxon>Pseudomonadota</taxon>
        <taxon>Gammaproteobacteria</taxon>
        <taxon>Thiotrichales</taxon>
        <taxon>Piscirickettsiaceae</taxon>
        <taxon>Cycloclasticus</taxon>
    </lineage>
</organism>
<dbReference type="EMBL" id="ASHL01000001">
    <property type="protein sequence ID" value="EPD13836.1"/>
    <property type="molecule type" value="Genomic_DNA"/>
</dbReference>
<keyword evidence="3" id="KW-1133">Transmembrane helix</keyword>
<reference evidence="5 6" key="1">
    <citation type="journal article" date="2013" name="Genome Announc.">
        <title>Genome Sequence of the Pyrene- and Fluoranthene-Degrading Bacterium Cycloclasticus sp. Strain PY97M.</title>
        <authorList>
            <person name="Cui Z."/>
            <person name="Xu G."/>
            <person name="Li Q."/>
            <person name="Gao W."/>
            <person name="Zheng L."/>
        </authorList>
    </citation>
    <scope>NUCLEOTIDE SEQUENCE [LARGE SCALE GENOMIC DNA]</scope>
    <source>
        <strain evidence="5 6">PY97M</strain>
    </source>
</reference>
<protein>
    <submittedName>
        <fullName evidence="5">TPR repeat:von Willebrand factor, type A</fullName>
    </submittedName>
</protein>
<dbReference type="SUPFAM" id="SSF48452">
    <property type="entry name" value="TPR-like"/>
    <property type="match status" value="1"/>
</dbReference>
<feature type="region of interest" description="Disordered" evidence="2">
    <location>
        <begin position="448"/>
        <end position="554"/>
    </location>
</feature>
<dbReference type="SMART" id="SM00327">
    <property type="entry name" value="VWA"/>
    <property type="match status" value="1"/>
</dbReference>
<name>A0AB33Z305_9GAMM</name>
<dbReference type="InterPro" id="IPR019734">
    <property type="entry name" value="TPR_rpt"/>
</dbReference>
<dbReference type="InterPro" id="IPR050768">
    <property type="entry name" value="UPF0353/GerABKA_families"/>
</dbReference>
<dbReference type="PANTHER" id="PTHR22550:SF14">
    <property type="entry name" value="VWFA DOMAIN-CONTAINING PROTEIN"/>
    <property type="match status" value="1"/>
</dbReference>
<evidence type="ECO:0000259" key="4">
    <source>
        <dbReference type="PROSITE" id="PS50234"/>
    </source>
</evidence>
<dbReference type="Gene3D" id="3.40.50.410">
    <property type="entry name" value="von Willebrand factor, type A domain"/>
    <property type="match status" value="1"/>
</dbReference>
<feature type="compositionally biased region" description="Basic and acidic residues" evidence="2">
    <location>
        <begin position="487"/>
        <end position="500"/>
    </location>
</feature>
<dbReference type="Pfam" id="PF00515">
    <property type="entry name" value="TPR_1"/>
    <property type="match status" value="1"/>
</dbReference>
<evidence type="ECO:0000256" key="3">
    <source>
        <dbReference type="SAM" id="Phobius"/>
    </source>
</evidence>
<dbReference type="InterPro" id="IPR036465">
    <property type="entry name" value="vWFA_dom_sf"/>
</dbReference>
<feature type="compositionally biased region" description="Polar residues" evidence="2">
    <location>
        <begin position="504"/>
        <end position="518"/>
    </location>
</feature>
<gene>
    <name evidence="5" type="ORF">L196_00010</name>
</gene>
<proteinExistence type="predicted"/>
<dbReference type="PROSITE" id="PS50005">
    <property type="entry name" value="TPR"/>
    <property type="match status" value="1"/>
</dbReference>
<dbReference type="RefSeq" id="WP_016389397.1">
    <property type="nucleotide sequence ID" value="NZ_KE646805.1"/>
</dbReference>
<feature type="compositionally biased region" description="Polar residues" evidence="2">
    <location>
        <begin position="471"/>
        <end position="486"/>
    </location>
</feature>
<keyword evidence="1" id="KW-0802">TPR repeat</keyword>